<dbReference type="GO" id="GO:0046820">
    <property type="term" value="F:4-amino-4-deoxychorismate synthase activity"/>
    <property type="evidence" value="ECO:0007669"/>
    <property type="project" value="TreeGrafter"/>
</dbReference>
<dbReference type="GO" id="GO:0008153">
    <property type="term" value="P:4-aminobenzoate biosynthetic process"/>
    <property type="evidence" value="ECO:0007669"/>
    <property type="project" value="TreeGrafter"/>
</dbReference>
<dbReference type="GO" id="GO:0000162">
    <property type="term" value="P:L-tryptophan biosynthetic process"/>
    <property type="evidence" value="ECO:0007669"/>
    <property type="project" value="TreeGrafter"/>
</dbReference>
<protein>
    <submittedName>
        <fullName evidence="2">Aminodeoxychorismate synthase component I</fullName>
    </submittedName>
</protein>
<gene>
    <name evidence="2" type="ORF">DCO56_13580</name>
</gene>
<dbReference type="OrthoDB" id="9803598at2"/>
<dbReference type="Pfam" id="PF00425">
    <property type="entry name" value="Chorismate_bind"/>
    <property type="match status" value="1"/>
</dbReference>
<evidence type="ECO:0000313" key="3">
    <source>
        <dbReference type="Proteomes" id="UP000250831"/>
    </source>
</evidence>
<dbReference type="GO" id="GO:0005737">
    <property type="term" value="C:cytoplasm"/>
    <property type="evidence" value="ECO:0007669"/>
    <property type="project" value="TreeGrafter"/>
</dbReference>
<comment type="caution">
    <text evidence="2">The sequence shown here is derived from an EMBL/GenBank/DDBJ whole genome shotgun (WGS) entry which is preliminary data.</text>
</comment>
<organism evidence="2 3">
    <name type="scientific">Sphingobacterium athyrii</name>
    <dbReference type="NCBI Taxonomy" id="2152717"/>
    <lineage>
        <taxon>Bacteria</taxon>
        <taxon>Pseudomonadati</taxon>
        <taxon>Bacteroidota</taxon>
        <taxon>Sphingobacteriia</taxon>
        <taxon>Sphingobacteriales</taxon>
        <taxon>Sphingobacteriaceae</taxon>
        <taxon>Sphingobacterium</taxon>
    </lineage>
</organism>
<dbReference type="Gene3D" id="3.60.120.10">
    <property type="entry name" value="Anthranilate synthase"/>
    <property type="match status" value="1"/>
</dbReference>
<dbReference type="PANTHER" id="PTHR11236">
    <property type="entry name" value="AMINOBENZOATE/ANTHRANILATE SYNTHASE"/>
    <property type="match status" value="1"/>
</dbReference>
<dbReference type="RefSeq" id="WP_108634296.1">
    <property type="nucleotide sequence ID" value="NZ_QCXX01000003.1"/>
</dbReference>
<dbReference type="SUPFAM" id="SSF56322">
    <property type="entry name" value="ADC synthase"/>
    <property type="match status" value="1"/>
</dbReference>
<dbReference type="EMBL" id="QCXX01000003">
    <property type="protein sequence ID" value="PUV24370.1"/>
    <property type="molecule type" value="Genomic_DNA"/>
</dbReference>
<dbReference type="InterPro" id="IPR015890">
    <property type="entry name" value="Chorismate_C"/>
</dbReference>
<dbReference type="InterPro" id="IPR019999">
    <property type="entry name" value="Anth_synth_I-like"/>
</dbReference>
<dbReference type="InterPro" id="IPR005801">
    <property type="entry name" value="ADC_synthase"/>
</dbReference>
<evidence type="ECO:0000259" key="1">
    <source>
        <dbReference type="Pfam" id="PF00425"/>
    </source>
</evidence>
<keyword evidence="3" id="KW-1185">Reference proteome</keyword>
<name>A0A363NUE6_9SPHI</name>
<accession>A0A363NUE6</accession>
<sequence length="429" mass="48590">MRIESFDLLDSKDKFHQKALHWSGQFDEISFFNSNGSPDQWGRFESMLAVKALHSFCADENVLDQLQQFLLQHPCDVIPGFLSYDLKNEIEELQTSTTDKLGFPSAYFFVPAITISISGMQVHIQADDPVAVYQSICETTAPQAKAALDLHVRSRWTKGEYFDAFDKVQQHIQRGDIYEVNLCQEFFAENADISPIEVYLKLNAVSPTPFSNFFKVGPHFIMSASPERFLTKRKGRLISQPIKGTAKRGITEHEDRDIINRMLQSQKEIAENVMIVDLVRNDLTRSALPGTVEATRLFEIQSFKQVHQMISTISCIQDPNVSNIDVFRHTFPAGSMTGAPKIAAMRICDQIEGSKRGIYAGSVGYFDTIRDEFDFNVVIRSLLYNQREKYLSFHTGGALTNQALAEQEYQECLLKASAILQALNSKLEQ</sequence>
<dbReference type="PRINTS" id="PR00095">
    <property type="entry name" value="ANTSNTHASEI"/>
</dbReference>
<dbReference type="Proteomes" id="UP000250831">
    <property type="component" value="Unassembled WGS sequence"/>
</dbReference>
<evidence type="ECO:0000313" key="2">
    <source>
        <dbReference type="EMBL" id="PUV24370.1"/>
    </source>
</evidence>
<feature type="domain" description="Chorismate-utilising enzyme C-terminal" evidence="1">
    <location>
        <begin position="159"/>
        <end position="415"/>
    </location>
</feature>
<reference evidence="2 3" key="1">
    <citation type="submission" date="2018-04" db="EMBL/GenBank/DDBJ databases">
        <title>Sphingobacterium sp. M46 Genome.</title>
        <authorList>
            <person name="Cheng J."/>
            <person name="Li Y."/>
        </authorList>
    </citation>
    <scope>NUCLEOTIDE SEQUENCE [LARGE SCALE GENOMIC DNA]</scope>
    <source>
        <strain evidence="2 3">M46</strain>
    </source>
</reference>
<dbReference type="AlphaFoldDB" id="A0A363NUE6"/>
<proteinExistence type="predicted"/>
<dbReference type="PANTHER" id="PTHR11236:SF18">
    <property type="entry name" value="AMINODEOXYCHORISMATE SYNTHASE"/>
    <property type="match status" value="1"/>
</dbReference>